<proteinExistence type="predicted"/>
<evidence type="ECO:0000259" key="1">
    <source>
        <dbReference type="PROSITE" id="PS50042"/>
    </source>
</evidence>
<dbReference type="InterPro" id="IPR000595">
    <property type="entry name" value="cNMP-bd_dom"/>
</dbReference>
<dbReference type="InterPro" id="IPR014710">
    <property type="entry name" value="RmlC-like_jellyroll"/>
</dbReference>
<keyword evidence="3" id="KW-1185">Reference proteome</keyword>
<sequence>MNMHQPFGVQIKNYQKGDLVFGEYDLNDYYYYILKGVVELRQFFEESERYELYGERSFFPMYQVKRGTYNKRAVCISDELEVVLIKRPNNNDSELERLILLESHKLAERNEVISELKTAYGKNKKIYVEKFLKILLKEVNITNVDGNYCLPNSVTQAKLSNLLGITRQGLNQIFQELRESKILITKKNHKTLIFSKGFVENML</sequence>
<evidence type="ECO:0000313" key="2">
    <source>
        <dbReference type="EMBL" id="KRM19416.1"/>
    </source>
</evidence>
<reference evidence="2 3" key="1">
    <citation type="journal article" date="2015" name="Genome Announc.">
        <title>Expanding the biotechnology potential of lactobacilli through comparative genomics of 213 strains and associated genera.</title>
        <authorList>
            <person name="Sun Z."/>
            <person name="Harris H.M."/>
            <person name="McCann A."/>
            <person name="Guo C."/>
            <person name="Argimon S."/>
            <person name="Zhang W."/>
            <person name="Yang X."/>
            <person name="Jeffery I.B."/>
            <person name="Cooney J.C."/>
            <person name="Kagawa T.F."/>
            <person name="Liu W."/>
            <person name="Song Y."/>
            <person name="Salvetti E."/>
            <person name="Wrobel A."/>
            <person name="Rasinkangas P."/>
            <person name="Parkhill J."/>
            <person name="Rea M.C."/>
            <person name="O'Sullivan O."/>
            <person name="Ritari J."/>
            <person name="Douillard F.P."/>
            <person name="Paul Ross R."/>
            <person name="Yang R."/>
            <person name="Briner A.E."/>
            <person name="Felis G.E."/>
            <person name="de Vos W.M."/>
            <person name="Barrangou R."/>
            <person name="Klaenhammer T.R."/>
            <person name="Caufield P.W."/>
            <person name="Cui Y."/>
            <person name="Zhang H."/>
            <person name="O'Toole P.W."/>
        </authorList>
    </citation>
    <scope>NUCLEOTIDE SEQUENCE [LARGE SCALE GENOMIC DNA]</scope>
    <source>
        <strain evidence="2 3">DSM 18933</strain>
    </source>
</reference>
<dbReference type="SUPFAM" id="SSF51206">
    <property type="entry name" value="cAMP-binding domain-like"/>
    <property type="match status" value="1"/>
</dbReference>
<dbReference type="PATRIC" id="fig|1423755.3.peg.113"/>
<dbReference type="AlphaFoldDB" id="A0A0R1WNC3"/>
<accession>A0A0R1WNC3</accession>
<dbReference type="Gene3D" id="2.60.120.10">
    <property type="entry name" value="Jelly Rolls"/>
    <property type="match status" value="1"/>
</dbReference>
<dbReference type="PROSITE" id="PS50042">
    <property type="entry name" value="CNMP_BINDING_3"/>
    <property type="match status" value="1"/>
</dbReference>
<dbReference type="InterPro" id="IPR018490">
    <property type="entry name" value="cNMP-bd_dom_sf"/>
</dbReference>
<dbReference type="EMBL" id="AZGD01000050">
    <property type="protein sequence ID" value="KRM19416.1"/>
    <property type="molecule type" value="Genomic_DNA"/>
</dbReference>
<dbReference type="SUPFAM" id="SSF46785">
    <property type="entry name" value="Winged helix' DNA-binding domain"/>
    <property type="match status" value="1"/>
</dbReference>
<gene>
    <name evidence="2" type="ORF">FC40_GL000102</name>
</gene>
<organism evidence="2 3">
    <name type="scientific">Ligilactobacillus hayakitensis DSM 18933 = JCM 14209</name>
    <dbReference type="NCBI Taxonomy" id="1423755"/>
    <lineage>
        <taxon>Bacteria</taxon>
        <taxon>Bacillati</taxon>
        <taxon>Bacillota</taxon>
        <taxon>Bacilli</taxon>
        <taxon>Lactobacillales</taxon>
        <taxon>Lactobacillaceae</taxon>
        <taxon>Ligilactobacillus</taxon>
    </lineage>
</organism>
<protein>
    <recommendedName>
        <fullName evidence="1">Cyclic nucleotide-binding domain-containing protein</fullName>
    </recommendedName>
</protein>
<comment type="caution">
    <text evidence="2">The sequence shown here is derived from an EMBL/GenBank/DDBJ whole genome shotgun (WGS) entry which is preliminary data.</text>
</comment>
<dbReference type="STRING" id="1423755.FC40_GL000102"/>
<dbReference type="InterPro" id="IPR036390">
    <property type="entry name" value="WH_DNA-bd_sf"/>
</dbReference>
<feature type="domain" description="Cyclic nucleotide-binding" evidence="1">
    <location>
        <begin position="12"/>
        <end position="59"/>
    </location>
</feature>
<name>A0A0R1WNC3_9LACO</name>
<evidence type="ECO:0000313" key="3">
    <source>
        <dbReference type="Proteomes" id="UP000051054"/>
    </source>
</evidence>
<dbReference type="Proteomes" id="UP000051054">
    <property type="component" value="Unassembled WGS sequence"/>
</dbReference>